<dbReference type="PIRSF" id="PIRSF001174">
    <property type="entry name" value="Lon_proteas"/>
    <property type="match status" value="1"/>
</dbReference>
<evidence type="ECO:0000256" key="12">
    <source>
        <dbReference type="RuleBase" id="RU000591"/>
    </source>
</evidence>
<dbReference type="PRINTS" id="PR00830">
    <property type="entry name" value="ENDOLAPTASE"/>
</dbReference>
<sequence length="799" mass="86192">MTTSQNLPVLFLTDPIVLPGMVVPVELDESAQAAIDAARAGKVNQVLVAPRLDEGYATYGVVATIDQVGRMRGGAPAAVLKAEERAKIGHGVTGPGAALWVEAESVEVPPADGKTKELAAEYKKLVVAVLQRREAWQVIDAVNQLQDPSALADAAGWASYLSNTEKRELLETVDTATRLGKLIEWTKQHIAETEISEKISEDVREGVEKTQREFLLRQQLNAIRKELGEDEPDGAEDYRTRVENADLPDDIREAALREVGRLERSSDQSPESGWIRTWLDTVLELPWSVKTEDSTDVSAARAVLDADHHGLDEVKDRMVEYLAVRARRAARNLEVVGGRGSGAVLVLVGPPGVGKTSLGESVARALGRKFVRVALGGVRDEAEIRGHRRTYVGALPGRIVRAMKEAGSMNPVVLLDEIDKVGSDFRGDPAAALLEVLDPAQNHTFRDHYLDLDLDLSDVLFIATANVMETIPGPLLDRMELITVDGYTEDDKVAIARDFLVPRQLERNALTAQEVSVTDEALREIAANYTREAGVRQMERLVAKALRKAATKLSEQATLGYAPELGYDEAIEFDKPATELVIDKPDLKDYLGRPRFTPDSVERTAVPGVATGLAVTGAGGDVLYIEANAAEGDRSLTLTGQLGDVMKESAQIALTYVRSHLEEIGLEPKVLDRNIHIHFPAGAVPKDGPSAGVTMVTALVSLALGRQVRSDVGMTGEVTLNGRVLPIGGVKQKLLAAQRAGLKTVFIPARNEPDLDEVPAEVLAALDVRPVADVAEILAYAIEPVAEPAYDGPALSATA</sequence>
<dbReference type="Gene3D" id="3.40.50.300">
    <property type="entry name" value="P-loop containing nucleotide triphosphate hydrolases"/>
    <property type="match status" value="1"/>
</dbReference>
<comment type="caution">
    <text evidence="15">The sequence shown here is derived from an EMBL/GenBank/DDBJ whole genome shotgun (WGS) entry which is preliminary data.</text>
</comment>
<comment type="similarity">
    <text evidence="9 10 11 12">Belongs to the peptidase S16 family.</text>
</comment>
<dbReference type="InterPro" id="IPR004815">
    <property type="entry name" value="Lon_bac/euk-typ"/>
</dbReference>
<keyword evidence="2 9" id="KW-0963">Cytoplasm</keyword>
<dbReference type="InterPro" id="IPR003593">
    <property type="entry name" value="AAA+_ATPase"/>
</dbReference>
<dbReference type="PROSITE" id="PS01046">
    <property type="entry name" value="LON_SER"/>
    <property type="match status" value="1"/>
</dbReference>
<dbReference type="Gene3D" id="1.20.58.1480">
    <property type="match status" value="1"/>
</dbReference>
<dbReference type="PROSITE" id="PS51787">
    <property type="entry name" value="LON_N"/>
    <property type="match status" value="1"/>
</dbReference>
<organism evidence="15 16">
    <name type="scientific">Nocardia acididurans</name>
    <dbReference type="NCBI Taxonomy" id="2802282"/>
    <lineage>
        <taxon>Bacteria</taxon>
        <taxon>Bacillati</taxon>
        <taxon>Actinomycetota</taxon>
        <taxon>Actinomycetes</taxon>
        <taxon>Mycobacteriales</taxon>
        <taxon>Nocardiaceae</taxon>
        <taxon>Nocardia</taxon>
    </lineage>
</organism>
<feature type="active site" evidence="9 11">
    <location>
        <position position="690"/>
    </location>
</feature>
<keyword evidence="6 9" id="KW-0720">Serine protease</keyword>
<keyword evidence="5 9" id="KW-0378">Hydrolase</keyword>
<dbReference type="EC" id="3.4.21.53" evidence="9 10"/>
<dbReference type="InterPro" id="IPR008268">
    <property type="entry name" value="Peptidase_S16_AS"/>
</dbReference>
<keyword evidence="16" id="KW-1185">Reference proteome</keyword>
<dbReference type="HAMAP" id="MF_01973">
    <property type="entry name" value="lon_bact"/>
    <property type="match status" value="1"/>
</dbReference>
<dbReference type="Pfam" id="PF00004">
    <property type="entry name" value="AAA"/>
    <property type="match status" value="1"/>
</dbReference>
<keyword evidence="7 9" id="KW-0067">ATP-binding</keyword>
<comment type="induction">
    <text evidence="9">By heat shock.</text>
</comment>
<evidence type="ECO:0000256" key="5">
    <source>
        <dbReference type="ARBA" id="ARBA00022801"/>
    </source>
</evidence>
<evidence type="ECO:0000259" key="13">
    <source>
        <dbReference type="PROSITE" id="PS51786"/>
    </source>
</evidence>
<dbReference type="Gene3D" id="1.20.5.5270">
    <property type="match status" value="1"/>
</dbReference>
<dbReference type="InterPro" id="IPR003959">
    <property type="entry name" value="ATPase_AAA_core"/>
</dbReference>
<protein>
    <recommendedName>
        <fullName evidence="9 10">Lon protease</fullName>
        <ecNumber evidence="9 10">3.4.21.53</ecNumber>
    </recommendedName>
    <alternativeName>
        <fullName evidence="9">ATP-dependent protease La</fullName>
    </alternativeName>
</protein>
<comment type="catalytic activity">
    <reaction evidence="9 10 11">
        <text>Hydrolysis of proteins in presence of ATP.</text>
        <dbReference type="EC" id="3.4.21.53"/>
    </reaction>
</comment>
<keyword evidence="4 9" id="KW-0547">Nucleotide-binding</keyword>
<dbReference type="Gene3D" id="2.30.130.40">
    <property type="entry name" value="LON domain-like"/>
    <property type="match status" value="1"/>
</dbReference>
<dbReference type="Pfam" id="PF02190">
    <property type="entry name" value="LON_substr_bdg"/>
    <property type="match status" value="1"/>
</dbReference>
<dbReference type="Gene3D" id="1.10.8.60">
    <property type="match status" value="1"/>
</dbReference>
<comment type="function">
    <text evidence="9">ATP-dependent serine protease that mediates the selective degradation of mutant and abnormal proteins as well as certain short-lived regulatory proteins. Required for cellular homeostasis and for survival from DNA damage and developmental changes induced by stress. Degrades polypeptides processively to yield small peptide fragments that are 5 to 10 amino acids long. Binds to DNA in a double-stranded, site-specific manner.</text>
</comment>
<proteinExistence type="evidence at transcript level"/>
<evidence type="ECO:0000313" key="15">
    <source>
        <dbReference type="EMBL" id="MBL1073182.1"/>
    </source>
</evidence>
<accession>A0ABS1LXT0</accession>
<keyword evidence="8 9" id="KW-0346">Stress response</keyword>
<name>A0ABS1LXT0_9NOCA</name>
<evidence type="ECO:0000256" key="6">
    <source>
        <dbReference type="ARBA" id="ARBA00022825"/>
    </source>
</evidence>
<gene>
    <name evidence="9 15" type="primary">lon</name>
    <name evidence="15" type="ORF">JK358_02105</name>
</gene>
<dbReference type="InterPro" id="IPR008269">
    <property type="entry name" value="Lon_proteolytic"/>
</dbReference>
<dbReference type="Pfam" id="PF22667">
    <property type="entry name" value="Lon_lid"/>
    <property type="match status" value="1"/>
</dbReference>
<feature type="binding site" evidence="9">
    <location>
        <begin position="349"/>
        <end position="356"/>
    </location>
    <ligand>
        <name>ATP</name>
        <dbReference type="ChEBI" id="CHEBI:30616"/>
    </ligand>
</feature>
<dbReference type="InterPro" id="IPR054594">
    <property type="entry name" value="Lon_lid"/>
</dbReference>
<dbReference type="InterPro" id="IPR014721">
    <property type="entry name" value="Ribsml_uS5_D2-typ_fold_subgr"/>
</dbReference>
<evidence type="ECO:0000256" key="1">
    <source>
        <dbReference type="ARBA" id="ARBA00004496"/>
    </source>
</evidence>
<dbReference type="InterPro" id="IPR027065">
    <property type="entry name" value="Lon_Prtase"/>
</dbReference>
<dbReference type="CDD" id="cd19500">
    <property type="entry name" value="RecA-like_Lon"/>
    <property type="match status" value="1"/>
</dbReference>
<evidence type="ECO:0000256" key="7">
    <source>
        <dbReference type="ARBA" id="ARBA00022840"/>
    </source>
</evidence>
<dbReference type="SMART" id="SM00382">
    <property type="entry name" value="AAA"/>
    <property type="match status" value="1"/>
</dbReference>
<evidence type="ECO:0000313" key="16">
    <source>
        <dbReference type="Proteomes" id="UP000602198"/>
    </source>
</evidence>
<dbReference type="GO" id="GO:0004252">
    <property type="term" value="F:serine-type endopeptidase activity"/>
    <property type="evidence" value="ECO:0007669"/>
    <property type="project" value="UniProtKB-EC"/>
</dbReference>
<dbReference type="Pfam" id="PF05362">
    <property type="entry name" value="Lon_C"/>
    <property type="match status" value="1"/>
</dbReference>
<dbReference type="EMBL" id="JAERRJ010000001">
    <property type="protein sequence ID" value="MBL1073182.1"/>
    <property type="molecule type" value="Genomic_DNA"/>
</dbReference>
<dbReference type="SUPFAM" id="SSF54211">
    <property type="entry name" value="Ribosomal protein S5 domain 2-like"/>
    <property type="match status" value="1"/>
</dbReference>
<feature type="domain" description="Lon proteolytic" evidence="13">
    <location>
        <begin position="604"/>
        <end position="784"/>
    </location>
</feature>
<comment type="subcellular location">
    <subcellularLocation>
        <location evidence="1 9 10">Cytoplasm</location>
    </subcellularLocation>
</comment>
<dbReference type="InterPro" id="IPR027417">
    <property type="entry name" value="P-loop_NTPase"/>
</dbReference>
<evidence type="ECO:0000256" key="8">
    <source>
        <dbReference type="ARBA" id="ARBA00023016"/>
    </source>
</evidence>
<evidence type="ECO:0000256" key="2">
    <source>
        <dbReference type="ARBA" id="ARBA00022490"/>
    </source>
</evidence>
<dbReference type="PANTHER" id="PTHR10046">
    <property type="entry name" value="ATP DEPENDENT LON PROTEASE FAMILY MEMBER"/>
    <property type="match status" value="1"/>
</dbReference>
<feature type="active site" evidence="9 11">
    <location>
        <position position="733"/>
    </location>
</feature>
<dbReference type="NCBIfam" id="TIGR00763">
    <property type="entry name" value="lon"/>
    <property type="match status" value="1"/>
</dbReference>
<dbReference type="PROSITE" id="PS51786">
    <property type="entry name" value="LON_PROTEOLYTIC"/>
    <property type="match status" value="1"/>
</dbReference>
<evidence type="ECO:0000256" key="3">
    <source>
        <dbReference type="ARBA" id="ARBA00022670"/>
    </source>
</evidence>
<dbReference type="Gene3D" id="3.30.230.10">
    <property type="match status" value="1"/>
</dbReference>
<dbReference type="SMART" id="SM00464">
    <property type="entry name" value="LON"/>
    <property type="match status" value="1"/>
</dbReference>
<dbReference type="InterPro" id="IPR003111">
    <property type="entry name" value="Lon_prtase_N"/>
</dbReference>
<evidence type="ECO:0000256" key="4">
    <source>
        <dbReference type="ARBA" id="ARBA00022741"/>
    </source>
</evidence>
<dbReference type="InterPro" id="IPR027543">
    <property type="entry name" value="Lon_bac"/>
</dbReference>
<dbReference type="InterPro" id="IPR020568">
    <property type="entry name" value="Ribosomal_Su5_D2-typ_SF"/>
</dbReference>
<dbReference type="SUPFAM" id="SSF88697">
    <property type="entry name" value="PUA domain-like"/>
    <property type="match status" value="1"/>
</dbReference>
<dbReference type="Proteomes" id="UP000602198">
    <property type="component" value="Unassembled WGS sequence"/>
</dbReference>
<evidence type="ECO:0000256" key="11">
    <source>
        <dbReference type="PROSITE-ProRule" id="PRU01122"/>
    </source>
</evidence>
<dbReference type="InterPro" id="IPR046336">
    <property type="entry name" value="Lon_prtase_N_sf"/>
</dbReference>
<dbReference type="InterPro" id="IPR015947">
    <property type="entry name" value="PUA-like_sf"/>
</dbReference>
<evidence type="ECO:0000259" key="14">
    <source>
        <dbReference type="PROSITE" id="PS51787"/>
    </source>
</evidence>
<evidence type="ECO:0000256" key="10">
    <source>
        <dbReference type="PIRNR" id="PIRNR001174"/>
    </source>
</evidence>
<evidence type="ECO:0000256" key="9">
    <source>
        <dbReference type="HAMAP-Rule" id="MF_01973"/>
    </source>
</evidence>
<keyword evidence="3 9" id="KW-0645">Protease</keyword>
<feature type="domain" description="Lon N-terminal" evidence="14">
    <location>
        <begin position="7"/>
        <end position="190"/>
    </location>
</feature>
<comment type="subunit">
    <text evidence="9 10">Homohexamer. Organized in a ring with a central cavity.</text>
</comment>
<reference evidence="15 16" key="1">
    <citation type="submission" date="2021-01" db="EMBL/GenBank/DDBJ databases">
        <title>WGS of actinomycetes isolated from Thailand.</title>
        <authorList>
            <person name="Thawai C."/>
        </authorList>
    </citation>
    <scope>NUCLEOTIDE SEQUENCE [LARGE SCALE GENOMIC DNA]</scope>
    <source>
        <strain evidence="15 16">LPG 2</strain>
    </source>
</reference>
<dbReference type="SUPFAM" id="SSF52540">
    <property type="entry name" value="P-loop containing nucleoside triphosphate hydrolases"/>
    <property type="match status" value="1"/>
</dbReference>